<keyword evidence="4" id="KW-1185">Reference proteome</keyword>
<gene>
    <name evidence="2" type="ORF">PPACK8108_LOCUS2194</name>
    <name evidence="3" type="ORF">PPACK8108_LOCUS2220</name>
</gene>
<dbReference type="PANTHER" id="PTHR16537:SF1">
    <property type="entry name" value="PROTEIN ZNRD2"/>
    <property type="match status" value="1"/>
</dbReference>
<dbReference type="Pfam" id="PF06677">
    <property type="entry name" value="Auto_anti-p27"/>
    <property type="match status" value="2"/>
</dbReference>
<name>A0AAV0AHE4_PHAPC</name>
<feature type="region of interest" description="Disordered" evidence="1">
    <location>
        <begin position="52"/>
        <end position="88"/>
    </location>
</feature>
<dbReference type="InterPro" id="IPR051888">
    <property type="entry name" value="UPF0148_domain"/>
</dbReference>
<evidence type="ECO:0000313" key="3">
    <source>
        <dbReference type="EMBL" id="CAH7667795.1"/>
    </source>
</evidence>
<dbReference type="EMBL" id="CALTRL010000383">
    <property type="protein sequence ID" value="CAH7667795.1"/>
    <property type="molecule type" value="Genomic_DNA"/>
</dbReference>
<organism evidence="3 4">
    <name type="scientific">Phakopsora pachyrhizi</name>
    <name type="common">Asian soybean rust disease fungus</name>
    <dbReference type="NCBI Taxonomy" id="170000"/>
    <lineage>
        <taxon>Eukaryota</taxon>
        <taxon>Fungi</taxon>
        <taxon>Dikarya</taxon>
        <taxon>Basidiomycota</taxon>
        <taxon>Pucciniomycotina</taxon>
        <taxon>Pucciniomycetes</taxon>
        <taxon>Pucciniales</taxon>
        <taxon>Phakopsoraceae</taxon>
        <taxon>Phakopsora</taxon>
    </lineage>
</organism>
<dbReference type="EMBL" id="CALTRL010000376">
    <property type="protein sequence ID" value="CAH7667769.1"/>
    <property type="molecule type" value="Genomic_DNA"/>
</dbReference>
<evidence type="ECO:0000313" key="2">
    <source>
        <dbReference type="EMBL" id="CAH7667769.1"/>
    </source>
</evidence>
<dbReference type="AlphaFoldDB" id="A0AAV0AHE4"/>
<feature type="non-terminal residue" evidence="3">
    <location>
        <position position="1"/>
    </location>
</feature>
<protein>
    <submittedName>
        <fullName evidence="3">Uncharacterized protein</fullName>
    </submittedName>
</protein>
<accession>A0AAV0AHE4</accession>
<evidence type="ECO:0000313" key="4">
    <source>
        <dbReference type="Proteomes" id="UP001153365"/>
    </source>
</evidence>
<proteinExistence type="predicted"/>
<dbReference type="Proteomes" id="UP001153365">
    <property type="component" value="Unassembled WGS sequence"/>
</dbReference>
<dbReference type="PANTHER" id="PTHR16537">
    <property type="entry name" value="SJOEGREN SYNDROME/SCLERODERMA AUTOANTIGEN 1"/>
    <property type="match status" value="1"/>
</dbReference>
<sequence>TSEVSSILGRYMLLGWTLTDVNCRRPNCIGCPLMRSKDGIEFCASLGDKPMVDSSPSSSVRTRLSEHDNKKSGIFTPPTPLLGDNRAQDGLEIDRDDDDDDDEWISAPIADRETLQARRLQSDLASSRIGNLLLKGWILLNGQCQGSDCWGVPLMRSPKNSYLVDSLGLKRKYCVICEQDWE</sequence>
<feature type="non-terminal residue" evidence="3">
    <location>
        <position position="182"/>
    </location>
</feature>
<dbReference type="InterPro" id="IPR009563">
    <property type="entry name" value="SSSCA1"/>
</dbReference>
<evidence type="ECO:0000256" key="1">
    <source>
        <dbReference type="SAM" id="MobiDB-lite"/>
    </source>
</evidence>
<comment type="caution">
    <text evidence="3">The sequence shown here is derived from an EMBL/GenBank/DDBJ whole genome shotgun (WGS) entry which is preliminary data.</text>
</comment>
<reference evidence="3" key="1">
    <citation type="submission" date="2022-06" db="EMBL/GenBank/DDBJ databases">
        <authorList>
            <consortium name="SYNGENTA / RWTH Aachen University"/>
        </authorList>
    </citation>
    <scope>NUCLEOTIDE SEQUENCE</scope>
</reference>